<sequence length="458" mass="51563">MIKDLHQTRVSDDKTYRNAVNNNNSQPNNKTSVQYRHSAELTNAIHQNTRTGYSTNRVNDSIQRNCYSPKTNLSHIQQAQHDSHLNKTQRTINFLNSTGSHDINNPETITDIRNTKYQKHEYGIQSSKDNRSCYTMSCNNGSCIGRNLLENSVTNSNDINNFNHGLKNFKNKADYQTRTTSGKEQKSVHWSEDLDTSNSNRKQLVSGITTLNNNNKIIPTNVDNVSTTIITTTNNNTDNVTSNINNNHVNSYESCYSQHKRQQSSERDVSNYNVTKAYSCSKNIEEFLRRRSLSSNPANASNQMVRSQSLYAYLSMRNESANNVAKTSANTLDNEKFSIKPDDSHNIVDLQAKLPLKQLAVTTSTTLNNNSNHRQSDNYSEYSIAQRSVCSSVYGAESANSPNLSTELHLPSNRRSMSPRSQRSSNQLETNGVVDKHQSNKVNVSNGAFLKQSVSKII</sequence>
<reference evidence="2 3" key="1">
    <citation type="submission" date="2018-11" db="EMBL/GenBank/DDBJ databases">
        <authorList>
            <consortium name="Pathogen Informatics"/>
        </authorList>
    </citation>
    <scope>NUCLEOTIDE SEQUENCE [LARGE SCALE GENOMIC DNA]</scope>
    <source>
        <strain evidence="2 3">Zambia</strain>
    </source>
</reference>
<evidence type="ECO:0000256" key="1">
    <source>
        <dbReference type="SAM" id="MobiDB-lite"/>
    </source>
</evidence>
<accession>A0A183MFU1</accession>
<feature type="compositionally biased region" description="Low complexity" evidence="1">
    <location>
        <begin position="411"/>
        <end position="427"/>
    </location>
</feature>
<protein>
    <submittedName>
        <fullName evidence="2">Uncharacterized protein</fullName>
    </submittedName>
</protein>
<feature type="compositionally biased region" description="Low complexity" evidence="1">
    <location>
        <begin position="18"/>
        <end position="29"/>
    </location>
</feature>
<dbReference type="EMBL" id="UZAI01016845">
    <property type="protein sequence ID" value="VDP17026.1"/>
    <property type="molecule type" value="Genomic_DNA"/>
</dbReference>
<organism evidence="2 3">
    <name type="scientific">Schistosoma margrebowiei</name>
    <dbReference type="NCBI Taxonomy" id="48269"/>
    <lineage>
        <taxon>Eukaryota</taxon>
        <taxon>Metazoa</taxon>
        <taxon>Spiralia</taxon>
        <taxon>Lophotrochozoa</taxon>
        <taxon>Platyhelminthes</taxon>
        <taxon>Trematoda</taxon>
        <taxon>Digenea</taxon>
        <taxon>Strigeidida</taxon>
        <taxon>Schistosomatoidea</taxon>
        <taxon>Schistosomatidae</taxon>
        <taxon>Schistosoma</taxon>
    </lineage>
</organism>
<proteinExistence type="predicted"/>
<feature type="region of interest" description="Disordered" evidence="1">
    <location>
        <begin position="1"/>
        <end position="31"/>
    </location>
</feature>
<feature type="region of interest" description="Disordered" evidence="1">
    <location>
        <begin position="396"/>
        <end position="440"/>
    </location>
</feature>
<keyword evidence="3" id="KW-1185">Reference proteome</keyword>
<evidence type="ECO:0000313" key="2">
    <source>
        <dbReference type="EMBL" id="VDP17026.1"/>
    </source>
</evidence>
<evidence type="ECO:0000313" key="3">
    <source>
        <dbReference type="Proteomes" id="UP000277204"/>
    </source>
</evidence>
<dbReference type="Proteomes" id="UP000277204">
    <property type="component" value="Unassembled WGS sequence"/>
</dbReference>
<gene>
    <name evidence="2" type="ORF">SMRZ_LOCUS14916</name>
</gene>
<feature type="compositionally biased region" description="Basic and acidic residues" evidence="1">
    <location>
        <begin position="1"/>
        <end position="16"/>
    </location>
</feature>
<name>A0A183MFU1_9TREM</name>
<dbReference type="AlphaFoldDB" id="A0A183MFU1"/>
<dbReference type="STRING" id="48269.A0A183MFU1"/>